<proteinExistence type="predicted"/>
<organism evidence="2 3">
    <name type="scientific">Buttiauxella selenatireducens</name>
    <dbReference type="NCBI Taxonomy" id="3073902"/>
    <lineage>
        <taxon>Bacteria</taxon>
        <taxon>Pseudomonadati</taxon>
        <taxon>Pseudomonadota</taxon>
        <taxon>Gammaproteobacteria</taxon>
        <taxon>Enterobacterales</taxon>
        <taxon>Enterobacteriaceae</taxon>
        <taxon>Buttiauxella</taxon>
    </lineage>
</organism>
<dbReference type="Pfam" id="PF19040">
    <property type="entry name" value="SGNH"/>
    <property type="match status" value="1"/>
</dbReference>
<reference evidence="2 3" key="1">
    <citation type="submission" date="2023-09" db="EMBL/GenBank/DDBJ databases">
        <title>Buttiauxella selenatireducens sp. nov., isolated from the rhizosphere of Cardamine hupingshanesis.</title>
        <authorList>
            <person name="Zhang S."/>
            <person name="Xu Z."/>
            <person name="Wang H."/>
            <person name="Guo Y."/>
        </authorList>
    </citation>
    <scope>NUCLEOTIDE SEQUENCE [LARGE SCALE GENOMIC DNA]</scope>
    <source>
        <strain evidence="2 3">R73</strain>
    </source>
</reference>
<evidence type="ECO:0000313" key="3">
    <source>
        <dbReference type="Proteomes" id="UP001246690"/>
    </source>
</evidence>
<name>A0ABY9S6J7_9ENTR</name>
<protein>
    <submittedName>
        <fullName evidence="2">SGNH hydrolase domain-containing protein</fullName>
    </submittedName>
</protein>
<dbReference type="EMBL" id="CP133838">
    <property type="protein sequence ID" value="WMY73120.1"/>
    <property type="molecule type" value="Genomic_DNA"/>
</dbReference>
<accession>A0ABY9S6J7</accession>
<dbReference type="RefSeq" id="WP_309875371.1">
    <property type="nucleotide sequence ID" value="NZ_CP133838.1"/>
</dbReference>
<dbReference type="GO" id="GO:0016787">
    <property type="term" value="F:hydrolase activity"/>
    <property type="evidence" value="ECO:0007669"/>
    <property type="project" value="UniProtKB-KW"/>
</dbReference>
<keyword evidence="2" id="KW-0378">Hydrolase</keyword>
<dbReference type="InterPro" id="IPR043968">
    <property type="entry name" value="SGNH"/>
</dbReference>
<feature type="domain" description="SGNH" evidence="1">
    <location>
        <begin position="48"/>
        <end position="241"/>
    </location>
</feature>
<sequence length="251" mass="28899">MHEKWLNKNDLLLDSYSKYDIKPQFNGGLKDPTKSCFLSSKNPSINDYDYSYCTNTEKHKKTILLFGDSHVAEFSKAIREKYWNYNIIQATSSGCPPIINVKGEGTCQTLFNMVFNKIIKDKQIDIAIVGANWSAFATTNDIITGISQTNQLLKERIATVKFISQTKNYPSSLPMLIMNSKNISEIVPAEDSHIFYNKMKKELPTINFIDIYNYGCKNGKCKLLNDDNIPMFFDNNHYTYEWTKNIVNDLF</sequence>
<evidence type="ECO:0000259" key="1">
    <source>
        <dbReference type="Pfam" id="PF19040"/>
    </source>
</evidence>
<evidence type="ECO:0000313" key="2">
    <source>
        <dbReference type="EMBL" id="WMY73120.1"/>
    </source>
</evidence>
<gene>
    <name evidence="2" type="ORF">RHD99_16840</name>
</gene>
<dbReference type="Proteomes" id="UP001246690">
    <property type="component" value="Chromosome"/>
</dbReference>
<keyword evidence="3" id="KW-1185">Reference proteome</keyword>